<protein>
    <submittedName>
        <fullName evidence="1">Uncharacterized protein</fullName>
    </submittedName>
</protein>
<dbReference type="AlphaFoldDB" id="A0A0C3CVY9"/>
<reference evidence="1 2" key="1">
    <citation type="submission" date="2014-04" db="EMBL/GenBank/DDBJ databases">
        <authorList>
            <consortium name="DOE Joint Genome Institute"/>
            <person name="Kuo A."/>
            <person name="Kohler A."/>
            <person name="Nagy L.G."/>
            <person name="Floudas D."/>
            <person name="Copeland A."/>
            <person name="Barry K.W."/>
            <person name="Cichocki N."/>
            <person name="Veneault-Fourrey C."/>
            <person name="LaButti K."/>
            <person name="Lindquist E.A."/>
            <person name="Lipzen A."/>
            <person name="Lundell T."/>
            <person name="Morin E."/>
            <person name="Murat C."/>
            <person name="Sun H."/>
            <person name="Tunlid A."/>
            <person name="Henrissat B."/>
            <person name="Grigoriev I.V."/>
            <person name="Hibbett D.S."/>
            <person name="Martin F."/>
            <person name="Nordberg H.P."/>
            <person name="Cantor M.N."/>
            <person name="Hua S.X."/>
        </authorList>
    </citation>
    <scope>NUCLEOTIDE SEQUENCE [LARGE SCALE GENOMIC DNA]</scope>
    <source>
        <strain evidence="1 2">Foug A</strain>
    </source>
</reference>
<dbReference type="HOGENOM" id="CLU_2591187_0_0_1"/>
<evidence type="ECO:0000313" key="2">
    <source>
        <dbReference type="Proteomes" id="UP000053989"/>
    </source>
</evidence>
<sequence length="80" mass="8969">MAATVVRQQNSGISATRRSVVGVQSSPCFGILWLHGTPHHGDNSRLWDGWLPYSVRFLVMSSFANHYTCQMGTSDPKERF</sequence>
<dbReference type="InParanoid" id="A0A0C3CVY9"/>
<dbReference type="EMBL" id="KN822201">
    <property type="protein sequence ID" value="KIM52725.1"/>
    <property type="molecule type" value="Genomic_DNA"/>
</dbReference>
<reference evidence="2" key="2">
    <citation type="submission" date="2015-01" db="EMBL/GenBank/DDBJ databases">
        <title>Evolutionary Origins and Diversification of the Mycorrhizal Mutualists.</title>
        <authorList>
            <consortium name="DOE Joint Genome Institute"/>
            <consortium name="Mycorrhizal Genomics Consortium"/>
            <person name="Kohler A."/>
            <person name="Kuo A."/>
            <person name="Nagy L.G."/>
            <person name="Floudas D."/>
            <person name="Copeland A."/>
            <person name="Barry K.W."/>
            <person name="Cichocki N."/>
            <person name="Veneault-Fourrey C."/>
            <person name="LaButti K."/>
            <person name="Lindquist E.A."/>
            <person name="Lipzen A."/>
            <person name="Lundell T."/>
            <person name="Morin E."/>
            <person name="Murat C."/>
            <person name="Riley R."/>
            <person name="Ohm R."/>
            <person name="Sun H."/>
            <person name="Tunlid A."/>
            <person name="Henrissat B."/>
            <person name="Grigoriev I.V."/>
            <person name="Hibbett D.S."/>
            <person name="Martin F."/>
        </authorList>
    </citation>
    <scope>NUCLEOTIDE SEQUENCE [LARGE SCALE GENOMIC DNA]</scope>
    <source>
        <strain evidence="2">Foug A</strain>
    </source>
</reference>
<proteinExistence type="predicted"/>
<evidence type="ECO:0000313" key="1">
    <source>
        <dbReference type="EMBL" id="KIM52725.1"/>
    </source>
</evidence>
<organism evidence="1 2">
    <name type="scientific">Scleroderma citrinum Foug A</name>
    <dbReference type="NCBI Taxonomy" id="1036808"/>
    <lineage>
        <taxon>Eukaryota</taxon>
        <taxon>Fungi</taxon>
        <taxon>Dikarya</taxon>
        <taxon>Basidiomycota</taxon>
        <taxon>Agaricomycotina</taxon>
        <taxon>Agaricomycetes</taxon>
        <taxon>Agaricomycetidae</taxon>
        <taxon>Boletales</taxon>
        <taxon>Sclerodermatineae</taxon>
        <taxon>Sclerodermataceae</taxon>
        <taxon>Scleroderma</taxon>
    </lineage>
</organism>
<gene>
    <name evidence="1" type="ORF">SCLCIDRAFT_1223466</name>
</gene>
<keyword evidence="2" id="KW-1185">Reference proteome</keyword>
<name>A0A0C3CVY9_9AGAM</name>
<accession>A0A0C3CVY9</accession>
<dbReference type="Proteomes" id="UP000053989">
    <property type="component" value="Unassembled WGS sequence"/>
</dbReference>